<organism evidence="2 3">
    <name type="scientific">Pleurodeles waltl</name>
    <name type="common">Iberian ribbed newt</name>
    <dbReference type="NCBI Taxonomy" id="8319"/>
    <lineage>
        <taxon>Eukaryota</taxon>
        <taxon>Metazoa</taxon>
        <taxon>Chordata</taxon>
        <taxon>Craniata</taxon>
        <taxon>Vertebrata</taxon>
        <taxon>Euteleostomi</taxon>
        <taxon>Amphibia</taxon>
        <taxon>Batrachia</taxon>
        <taxon>Caudata</taxon>
        <taxon>Salamandroidea</taxon>
        <taxon>Salamandridae</taxon>
        <taxon>Pleurodelinae</taxon>
        <taxon>Pleurodeles</taxon>
    </lineage>
</organism>
<proteinExistence type="predicted"/>
<accession>A0AAV7LIW0</accession>
<dbReference type="AlphaFoldDB" id="A0AAV7LIW0"/>
<protein>
    <submittedName>
        <fullName evidence="2">Uncharacterized protein</fullName>
    </submittedName>
</protein>
<reference evidence="2" key="1">
    <citation type="journal article" date="2022" name="bioRxiv">
        <title>Sequencing and chromosome-scale assembly of the giantPleurodeles waltlgenome.</title>
        <authorList>
            <person name="Brown T."/>
            <person name="Elewa A."/>
            <person name="Iarovenko S."/>
            <person name="Subramanian E."/>
            <person name="Araus A.J."/>
            <person name="Petzold A."/>
            <person name="Susuki M."/>
            <person name="Suzuki K.-i.T."/>
            <person name="Hayashi T."/>
            <person name="Toyoda A."/>
            <person name="Oliveira C."/>
            <person name="Osipova E."/>
            <person name="Leigh N.D."/>
            <person name="Simon A."/>
            <person name="Yun M.H."/>
        </authorList>
    </citation>
    <scope>NUCLEOTIDE SEQUENCE</scope>
    <source>
        <strain evidence="2">20211129_DDA</strain>
        <tissue evidence="2">Liver</tissue>
    </source>
</reference>
<dbReference type="EMBL" id="JANPWB010000015">
    <property type="protein sequence ID" value="KAJ1090967.1"/>
    <property type="molecule type" value="Genomic_DNA"/>
</dbReference>
<feature type="region of interest" description="Disordered" evidence="1">
    <location>
        <begin position="45"/>
        <end position="87"/>
    </location>
</feature>
<dbReference type="Proteomes" id="UP001066276">
    <property type="component" value="Chromosome 11"/>
</dbReference>
<keyword evidence="3" id="KW-1185">Reference proteome</keyword>
<evidence type="ECO:0000313" key="2">
    <source>
        <dbReference type="EMBL" id="KAJ1090967.1"/>
    </source>
</evidence>
<evidence type="ECO:0000313" key="3">
    <source>
        <dbReference type="Proteomes" id="UP001066276"/>
    </source>
</evidence>
<name>A0AAV7LIW0_PLEWA</name>
<evidence type="ECO:0000256" key="1">
    <source>
        <dbReference type="SAM" id="MobiDB-lite"/>
    </source>
</evidence>
<comment type="caution">
    <text evidence="2">The sequence shown here is derived from an EMBL/GenBank/DDBJ whole genome shotgun (WGS) entry which is preliminary data.</text>
</comment>
<gene>
    <name evidence="2" type="ORF">NDU88_004095</name>
</gene>
<sequence length="87" mass="9764">MDVVSFTKVELQKRCEEWGLNVSRKASKVDLQIALQAYEEVKRLQAATKEDDPEGDLEPKRMGMEPRAVGRTPCLQEPPEGESGYLG</sequence>